<evidence type="ECO:0000313" key="8">
    <source>
        <dbReference type="EMBL" id="KAG8542485.1"/>
    </source>
</evidence>
<dbReference type="GO" id="GO:0016020">
    <property type="term" value="C:membrane"/>
    <property type="evidence" value="ECO:0007669"/>
    <property type="project" value="UniProtKB-SubCell"/>
</dbReference>
<dbReference type="InterPro" id="IPR050578">
    <property type="entry name" value="MARVEL-CKLF_proteins"/>
</dbReference>
<dbReference type="AlphaFoldDB" id="A0AAV6Z2T3"/>
<keyword evidence="2 5" id="KW-0812">Transmembrane</keyword>
<feature type="transmembrane region" description="Helical" evidence="6">
    <location>
        <begin position="34"/>
        <end position="52"/>
    </location>
</feature>
<comment type="caution">
    <text evidence="8">The sequence shown here is derived from an EMBL/GenBank/DDBJ whole genome shotgun (WGS) entry which is preliminary data.</text>
</comment>
<dbReference type="Proteomes" id="UP000824782">
    <property type="component" value="Unassembled WGS sequence"/>
</dbReference>
<name>A0AAV6Z2T3_ENGPU</name>
<keyword evidence="3 6" id="KW-1133">Transmembrane helix</keyword>
<evidence type="ECO:0000256" key="5">
    <source>
        <dbReference type="PROSITE-ProRule" id="PRU00581"/>
    </source>
</evidence>
<feature type="transmembrane region" description="Helical" evidence="6">
    <location>
        <begin position="121"/>
        <end position="141"/>
    </location>
</feature>
<feature type="transmembrane region" description="Helical" evidence="6">
    <location>
        <begin position="87"/>
        <end position="109"/>
    </location>
</feature>
<keyword evidence="9" id="KW-1185">Reference proteome</keyword>
<dbReference type="PANTHER" id="PTHR22776">
    <property type="entry name" value="MARVEL-CONTAINING POTENTIAL LIPID RAFT-ASSOCIATED PROTEIN"/>
    <property type="match status" value="1"/>
</dbReference>
<proteinExistence type="predicted"/>
<sequence length="177" mass="19743">MDDPESAEQPPAQRSALSALIPGREFLASRKGQLLLAEWVVSLITFICYVASTAVSLMTVPLIEFLWALFTFFAYSTKLNEQLKGIFWPLLDFIRCVSAAIIYFVISLVAVSKYSCGASKAAAVLGFIATIVYAFDFYIIFNDLIEFLKKGDSTDDEPQRRKSGGMYMIMTLCKLLC</sequence>
<evidence type="ECO:0000256" key="3">
    <source>
        <dbReference type="ARBA" id="ARBA00022989"/>
    </source>
</evidence>
<keyword evidence="4 5" id="KW-0472">Membrane</keyword>
<dbReference type="Pfam" id="PF01284">
    <property type="entry name" value="MARVEL"/>
    <property type="match status" value="1"/>
</dbReference>
<dbReference type="PROSITE" id="PS51225">
    <property type="entry name" value="MARVEL"/>
    <property type="match status" value="1"/>
</dbReference>
<feature type="domain" description="MARVEL" evidence="7">
    <location>
        <begin position="26"/>
        <end position="145"/>
    </location>
</feature>
<evidence type="ECO:0000256" key="2">
    <source>
        <dbReference type="ARBA" id="ARBA00022692"/>
    </source>
</evidence>
<evidence type="ECO:0000256" key="6">
    <source>
        <dbReference type="SAM" id="Phobius"/>
    </source>
</evidence>
<accession>A0AAV6Z2T3</accession>
<protein>
    <recommendedName>
        <fullName evidence="7">MARVEL domain-containing protein</fullName>
    </recommendedName>
</protein>
<evidence type="ECO:0000259" key="7">
    <source>
        <dbReference type="PROSITE" id="PS51225"/>
    </source>
</evidence>
<reference evidence="8" key="1">
    <citation type="thesis" date="2020" institute="ProQuest LLC" country="789 East Eisenhower Parkway, Ann Arbor, MI, USA">
        <title>Comparative Genomics and Chromosome Evolution.</title>
        <authorList>
            <person name="Mudd A.B."/>
        </authorList>
    </citation>
    <scope>NUCLEOTIDE SEQUENCE</scope>
    <source>
        <strain evidence="8">237g6f4</strain>
        <tissue evidence="8">Blood</tissue>
    </source>
</reference>
<evidence type="ECO:0000256" key="1">
    <source>
        <dbReference type="ARBA" id="ARBA00004141"/>
    </source>
</evidence>
<organism evidence="8 9">
    <name type="scientific">Engystomops pustulosus</name>
    <name type="common">Tungara frog</name>
    <name type="synonym">Physalaemus pustulosus</name>
    <dbReference type="NCBI Taxonomy" id="76066"/>
    <lineage>
        <taxon>Eukaryota</taxon>
        <taxon>Metazoa</taxon>
        <taxon>Chordata</taxon>
        <taxon>Craniata</taxon>
        <taxon>Vertebrata</taxon>
        <taxon>Euteleostomi</taxon>
        <taxon>Amphibia</taxon>
        <taxon>Batrachia</taxon>
        <taxon>Anura</taxon>
        <taxon>Neobatrachia</taxon>
        <taxon>Hyloidea</taxon>
        <taxon>Leptodactylidae</taxon>
        <taxon>Leiuperinae</taxon>
        <taxon>Engystomops</taxon>
    </lineage>
</organism>
<evidence type="ECO:0000313" key="9">
    <source>
        <dbReference type="Proteomes" id="UP000824782"/>
    </source>
</evidence>
<evidence type="ECO:0000256" key="4">
    <source>
        <dbReference type="ARBA" id="ARBA00023136"/>
    </source>
</evidence>
<dbReference type="PANTHER" id="PTHR22776:SF3">
    <property type="entry name" value="CKLF-LIKE MARVEL TRANSMEMBRANE DOMAIN-CONTAINING PROTEIN 3"/>
    <property type="match status" value="1"/>
</dbReference>
<gene>
    <name evidence="8" type="ORF">GDO81_026632</name>
</gene>
<comment type="subcellular location">
    <subcellularLocation>
        <location evidence="1">Membrane</location>
        <topology evidence="1">Multi-pass membrane protein</topology>
    </subcellularLocation>
</comment>
<dbReference type="InterPro" id="IPR008253">
    <property type="entry name" value="Marvel"/>
</dbReference>
<dbReference type="EMBL" id="WNYA01004907">
    <property type="protein sequence ID" value="KAG8542485.1"/>
    <property type="molecule type" value="Genomic_DNA"/>
</dbReference>